<dbReference type="RefSeq" id="WP_169573903.1">
    <property type="nucleotide sequence ID" value="NZ_JABBFV010000010.1"/>
</dbReference>
<dbReference type="PANTHER" id="PTHR43065">
    <property type="entry name" value="SENSOR HISTIDINE KINASE"/>
    <property type="match status" value="1"/>
</dbReference>
<dbReference type="InterPro" id="IPR001789">
    <property type="entry name" value="Sig_transdc_resp-reg_receiver"/>
</dbReference>
<dbReference type="GO" id="GO:0000155">
    <property type="term" value="F:phosphorelay sensor kinase activity"/>
    <property type="evidence" value="ECO:0007669"/>
    <property type="project" value="InterPro"/>
</dbReference>
<keyword evidence="5" id="KW-1133">Transmembrane helix</keyword>
<accession>A0A7X9WWV9</accession>
<feature type="transmembrane region" description="Helical" evidence="5">
    <location>
        <begin position="26"/>
        <end position="46"/>
    </location>
</feature>
<evidence type="ECO:0000313" key="8">
    <source>
        <dbReference type="EMBL" id="NML11374.1"/>
    </source>
</evidence>
<dbReference type="SUPFAM" id="SSF47384">
    <property type="entry name" value="Homodimeric domain of signal transducing histidine kinase"/>
    <property type="match status" value="1"/>
</dbReference>
<evidence type="ECO:0000259" key="7">
    <source>
        <dbReference type="PROSITE" id="PS50110"/>
    </source>
</evidence>
<evidence type="ECO:0000256" key="1">
    <source>
        <dbReference type="ARBA" id="ARBA00000085"/>
    </source>
</evidence>
<evidence type="ECO:0000256" key="4">
    <source>
        <dbReference type="PROSITE-ProRule" id="PRU00169"/>
    </source>
</evidence>
<dbReference type="PRINTS" id="PR00344">
    <property type="entry name" value="BCTRLSENSOR"/>
</dbReference>
<reference evidence="8 9" key="1">
    <citation type="submission" date="2020-04" db="EMBL/GenBank/DDBJ databases">
        <title>Sphingobium sp. AR-3-1 isolated from Arctic soil.</title>
        <authorList>
            <person name="Dahal R.H."/>
            <person name="Chaudhary D.K."/>
        </authorList>
    </citation>
    <scope>NUCLEOTIDE SEQUENCE [LARGE SCALE GENOMIC DNA]</scope>
    <source>
        <strain evidence="8 9">AR-3-1</strain>
    </source>
</reference>
<dbReference type="InterPro" id="IPR005467">
    <property type="entry name" value="His_kinase_dom"/>
</dbReference>
<dbReference type="SUPFAM" id="SSF55874">
    <property type="entry name" value="ATPase domain of HSP90 chaperone/DNA topoisomerase II/histidine kinase"/>
    <property type="match status" value="1"/>
</dbReference>
<dbReference type="EMBL" id="JABBFV010000010">
    <property type="protein sequence ID" value="NML11374.1"/>
    <property type="molecule type" value="Genomic_DNA"/>
</dbReference>
<evidence type="ECO:0000259" key="6">
    <source>
        <dbReference type="PROSITE" id="PS50109"/>
    </source>
</evidence>
<keyword evidence="5" id="KW-0812">Transmembrane</keyword>
<dbReference type="Pfam" id="PF02518">
    <property type="entry name" value="HATPase_c"/>
    <property type="match status" value="1"/>
</dbReference>
<name>A0A7X9WWV9_9SPHN</name>
<dbReference type="InterPro" id="IPR003594">
    <property type="entry name" value="HATPase_dom"/>
</dbReference>
<feature type="domain" description="Histidine kinase" evidence="6">
    <location>
        <begin position="297"/>
        <end position="518"/>
    </location>
</feature>
<dbReference type="InterPro" id="IPR036097">
    <property type="entry name" value="HisK_dim/P_sf"/>
</dbReference>
<dbReference type="AlphaFoldDB" id="A0A7X9WWV9"/>
<dbReference type="InterPro" id="IPR003661">
    <property type="entry name" value="HisK_dim/P_dom"/>
</dbReference>
<dbReference type="SUPFAM" id="SSF52172">
    <property type="entry name" value="CheY-like"/>
    <property type="match status" value="1"/>
</dbReference>
<keyword evidence="5" id="KW-0472">Membrane</keyword>
<comment type="caution">
    <text evidence="8">The sequence shown here is derived from an EMBL/GenBank/DDBJ whole genome shotgun (WGS) entry which is preliminary data.</text>
</comment>
<dbReference type="SMART" id="SM00387">
    <property type="entry name" value="HATPase_c"/>
    <property type="match status" value="1"/>
</dbReference>
<protein>
    <recommendedName>
        <fullName evidence="2">histidine kinase</fullName>
        <ecNumber evidence="2">2.7.13.3</ecNumber>
    </recommendedName>
</protein>
<dbReference type="EC" id="2.7.13.3" evidence="2"/>
<keyword evidence="9" id="KW-1185">Reference proteome</keyword>
<evidence type="ECO:0000313" key="9">
    <source>
        <dbReference type="Proteomes" id="UP000519023"/>
    </source>
</evidence>
<dbReference type="InterPro" id="IPR036890">
    <property type="entry name" value="HATPase_C_sf"/>
</dbReference>
<dbReference type="Gene3D" id="3.30.565.10">
    <property type="entry name" value="Histidine kinase-like ATPase, C-terminal domain"/>
    <property type="match status" value="1"/>
</dbReference>
<dbReference type="Pfam" id="PF00512">
    <property type="entry name" value="HisKA"/>
    <property type="match status" value="1"/>
</dbReference>
<comment type="catalytic activity">
    <reaction evidence="1">
        <text>ATP + protein L-histidine = ADP + protein N-phospho-L-histidine.</text>
        <dbReference type="EC" id="2.7.13.3"/>
    </reaction>
</comment>
<dbReference type="PROSITE" id="PS50110">
    <property type="entry name" value="RESPONSE_REGULATORY"/>
    <property type="match status" value="1"/>
</dbReference>
<dbReference type="Pfam" id="PF00072">
    <property type="entry name" value="Response_reg"/>
    <property type="match status" value="1"/>
</dbReference>
<dbReference type="InterPro" id="IPR011006">
    <property type="entry name" value="CheY-like_superfamily"/>
</dbReference>
<dbReference type="PANTHER" id="PTHR43065:SF42">
    <property type="entry name" value="TWO-COMPONENT SENSOR PPRA"/>
    <property type="match status" value="1"/>
</dbReference>
<dbReference type="Gene3D" id="1.10.287.130">
    <property type="match status" value="1"/>
</dbReference>
<dbReference type="CDD" id="cd00082">
    <property type="entry name" value="HisKA"/>
    <property type="match status" value="1"/>
</dbReference>
<feature type="transmembrane region" description="Helical" evidence="5">
    <location>
        <begin position="210"/>
        <end position="230"/>
    </location>
</feature>
<dbReference type="Gene3D" id="3.40.50.2300">
    <property type="match status" value="1"/>
</dbReference>
<proteinExistence type="predicted"/>
<organism evidence="8 9">
    <name type="scientific">Sphingobium psychrophilum</name>
    <dbReference type="NCBI Taxonomy" id="2728834"/>
    <lineage>
        <taxon>Bacteria</taxon>
        <taxon>Pseudomonadati</taxon>
        <taxon>Pseudomonadota</taxon>
        <taxon>Alphaproteobacteria</taxon>
        <taxon>Sphingomonadales</taxon>
        <taxon>Sphingomonadaceae</taxon>
        <taxon>Sphingobium</taxon>
    </lineage>
</organism>
<feature type="domain" description="Response regulatory" evidence="7">
    <location>
        <begin position="541"/>
        <end position="654"/>
    </location>
</feature>
<dbReference type="SMART" id="SM00448">
    <property type="entry name" value="REC"/>
    <property type="match status" value="1"/>
</dbReference>
<sequence>MADSDHQFERDPDGWARGWRALTRRILPLLLAALLITSLGALLYSASNASQEHAQALAEQQSSFEVVALARGFEARMARAEVTLARYVISLEPDTGRLFQDQWRGAASQLKALSYATRRSGWQHGNVDALHYAFIQRGKTLSEIGLRTTYAQKMAALGRFHQAGKSQDLRRITALLDLVIKAENDRLRERSLAVTLAGDRSEWVGKTSRLVGLAMLVCILFGVWFANTAFRERRTARRLAEAETERADRLEAAVAARTAELSYAYEQLKLEAADRAAAEHDLRQMQKMDAVGQLTGGIAHDFNNMLAVVVGGLELAKRKFRSKPEEASRHLDNAMEGANRASALTRRLLAFARAEPLLPSAVDPDALLSGMADLIDRTIGDQITVRFAQGAIGWCIFVDQHQMENAILNLCVNARDAMDGRGQLTLATGQTVLAAGEIGECAAGDYVTVTVTDDGCGMTPDVLARVFEPFFTTKPVGKGTGLGLSQIFGFVRQCRGEIRIESEPGQGSSVHLYLPRSMVAGDVANAEVSFSRAPVKQPPTRILVVEDDPRVLNQTMAALSELGHLPIACDHPAKAARLLANHGDVGLIISDVLMPDMTGPEMVKALPARFRHLPVLFVTGYAGDANDSADFEGHEVLRKPYTLMALGQALTHTLSGQALNDQALNESRHPGTAAAAE</sequence>
<dbReference type="InterPro" id="IPR004358">
    <property type="entry name" value="Sig_transdc_His_kin-like_C"/>
</dbReference>
<keyword evidence="3 4" id="KW-0597">Phosphoprotein</keyword>
<evidence type="ECO:0000256" key="3">
    <source>
        <dbReference type="ARBA" id="ARBA00022553"/>
    </source>
</evidence>
<dbReference type="Proteomes" id="UP000519023">
    <property type="component" value="Unassembled WGS sequence"/>
</dbReference>
<dbReference type="SMART" id="SM00388">
    <property type="entry name" value="HisKA"/>
    <property type="match status" value="1"/>
</dbReference>
<evidence type="ECO:0000256" key="5">
    <source>
        <dbReference type="SAM" id="Phobius"/>
    </source>
</evidence>
<gene>
    <name evidence="8" type="ORF">HHL08_14660</name>
</gene>
<feature type="modified residue" description="4-aspartylphosphate" evidence="4">
    <location>
        <position position="591"/>
    </location>
</feature>
<evidence type="ECO:0000256" key="2">
    <source>
        <dbReference type="ARBA" id="ARBA00012438"/>
    </source>
</evidence>
<dbReference type="PROSITE" id="PS50109">
    <property type="entry name" value="HIS_KIN"/>
    <property type="match status" value="1"/>
</dbReference>